<feature type="region of interest" description="Disordered" evidence="6">
    <location>
        <begin position="1544"/>
        <end position="1572"/>
    </location>
</feature>
<feature type="domain" description="Ig-like" evidence="8">
    <location>
        <begin position="37"/>
        <end position="133"/>
    </location>
</feature>
<feature type="compositionally biased region" description="Polar residues" evidence="6">
    <location>
        <begin position="1804"/>
        <end position="1816"/>
    </location>
</feature>
<dbReference type="InterPro" id="IPR013783">
    <property type="entry name" value="Ig-like_fold"/>
</dbReference>
<proteinExistence type="predicted"/>
<evidence type="ECO:0000313" key="12">
    <source>
        <dbReference type="Proteomes" id="UP000225706"/>
    </source>
</evidence>
<dbReference type="InterPro" id="IPR009057">
    <property type="entry name" value="Homeodomain-like_sf"/>
</dbReference>
<feature type="domain" description="Myb-like" evidence="7">
    <location>
        <begin position="552"/>
        <end position="603"/>
    </location>
</feature>
<dbReference type="SUPFAM" id="SSF141571">
    <property type="entry name" value="Pentapeptide repeat-like"/>
    <property type="match status" value="1"/>
</dbReference>
<keyword evidence="4" id="KW-0539">Nucleus</keyword>
<dbReference type="CDD" id="cd00167">
    <property type="entry name" value="SANT"/>
    <property type="match status" value="2"/>
</dbReference>
<feature type="domain" description="HTH myb-type" evidence="10">
    <location>
        <begin position="655"/>
        <end position="710"/>
    </location>
</feature>
<dbReference type="InterPro" id="IPR003599">
    <property type="entry name" value="Ig_sub"/>
</dbReference>
<feature type="compositionally biased region" description="Low complexity" evidence="6">
    <location>
        <begin position="1124"/>
        <end position="1146"/>
    </location>
</feature>
<evidence type="ECO:0000256" key="1">
    <source>
        <dbReference type="ARBA" id="ARBA00023015"/>
    </source>
</evidence>
<gene>
    <name evidence="11" type="primary">Snapc4</name>
    <name evidence="11" type="ORF">AWC38_SpisGene14336</name>
</gene>
<dbReference type="SMART" id="SM00408">
    <property type="entry name" value="IGc2"/>
    <property type="match status" value="1"/>
</dbReference>
<feature type="compositionally biased region" description="Polar residues" evidence="6">
    <location>
        <begin position="1249"/>
        <end position="1264"/>
    </location>
</feature>
<feature type="region of interest" description="Disordered" evidence="6">
    <location>
        <begin position="174"/>
        <end position="208"/>
    </location>
</feature>
<evidence type="ECO:0000259" key="7">
    <source>
        <dbReference type="PROSITE" id="PS50090"/>
    </source>
</evidence>
<feature type="compositionally biased region" description="Basic and acidic residues" evidence="6">
    <location>
        <begin position="1008"/>
        <end position="1028"/>
    </location>
</feature>
<keyword evidence="3" id="KW-0804">Transcription</keyword>
<feature type="compositionally biased region" description="Basic and acidic residues" evidence="6">
    <location>
        <begin position="1702"/>
        <end position="1713"/>
    </location>
</feature>
<evidence type="ECO:0000259" key="10">
    <source>
        <dbReference type="PROSITE" id="PS51294"/>
    </source>
</evidence>
<feature type="coiled-coil region" evidence="5">
    <location>
        <begin position="483"/>
        <end position="510"/>
    </location>
</feature>
<sequence>MYLMLKHLTAEQLGSYTCEAGNGYHVHCRRKSVEIRPKETQTIQIIEDPKNQSALIGSIVTFNCTATGSLRPTISWQKNDDPYALQTDPRVEEKVIVLDDKTVRSQLLLTGTELEDNGKYHCVANNSAGERISRVSLLELGMISAAVSERGTELLVDDIQRIREALRVTANAVNKLSSEDEEDDEEYEEEEEEENERPCTDKASLKNPISIKSPLQTVNYLCAPKQGSRLPRKGEVLQEDNCGGQEQLSERTPSDSNCVKNQGFLSGLPCQAQIDTNLLPSQNHNVSSDEFILTELQPVRFQPSVCHPDTSREGHVANSWPVELNQHQCQNDVNQLQKQQGPPYNDDADDEFDCDYGMSSEIHQCLSLNRDYQLVILDELERIEQALIRNRQKQIGLHQMRMNRDDTKPEPHTLIKFANPYFKDSSSLGPPDNDDTKIKRQSSQVGGYQIPSKCWNLKEKSSLAEGVRMQNLENKLSPVLQKIKLLESTKEKTKRELKELEDLKAESVRIRNLGNEALERDLEAIDWDKLSSKYLPKRSGFECRLQWCNFGHPDVNRTPWTKEEDKKLIQLAKDPPNTWDIIAQKLQTKRTPIHCYERYQRSLNKNLLKSKWTPEDDQQLLEVVRVVGLGNWPRVASFLEGRHGDQCLHRYTQTLQMVRKGKWEEFEDELLKKAVGKYGPCNWNKLSEMVPGRSGPQCRERWVNAMDPKIDKGPWTKEQDKNLLENVEKFGKEFSPSEFSPSEFSPSEFSPSEFSPSEFSPSEFSPSEFSPSEFSPSEFSPSEFSPSEFSPSEFSPSEFSPSEFSPSEFSPSEFSPSEFSPSEFSPSEFSPSEFSPSEFSPSEFSPSEFSPSEFSPSEFSPSEFSPSEFSPSEFSPSEFSPSEFIEVWYFKYEHSSFRGVLVSSLQSLHYRQNTLRKKRELVANFTGRRQERPELRPEDLDIPDVPVVRKRKGRAPRPIEEARAMRRATQRKFREKKRAERREEERIRAEEERAEKERKTKTTNNGDSDLRESERIRASEERPGKEYQEGQQEANTGIGEDKFPRTRKAGGNRHRVQQRHHRVLMDNKQLFKRKQVADKKEQRHTRSSSGEKQVTVSGSLGPFSLLLQAFSIDIATVLKAIQQTSTTPSLVSSTVTSVGSNTGASVKSEEVNSTKEQSEGQSCGGVERMEAQRETVDSEILNPMSCESDLHNSTLDKQTSTEANDHEDAEKTTETESRINKEKQCGTIDTLEPKNTDMESSLRKEIPDTRTNNKASESSENAHSGSYRVEAVNKPPAASSAVLASQTTRRRAPAIPPLPPCYTTLKTYKSLQLLRPQLQKIAAMLNIVPVVSTTVSSTSGQSSLLSKSDSHGNKETGVTSDSGNGVGGVNQPNPCNSANKIHDNEDSLGSEIANNHEVSLENPSDKERNNVSQLNEESSKSVGHGAEPLEGTETAAAQSRFIHSERKESLSSENPSLLQIGIVPSTATANEEGNRSSTTDVETNRPVDSNRQQAAPVIPLNNTSYRNSFEYRMLSSRFSSLFCWPALLSRIPVNRFSQIGPVFAERHPPPRGGVQSSKPKTVTNRRKQRGLAAVRMASSASFSTPGQQMCSLGQGFAIRKNVPPSQPSKESSGSKEVVVAASQLLSLQESTRSLSLSTANKRPCSTRQNKRKITPVKRYSNQECEAKKKKTVLSSDSHSSPSEDDDGDDDDDDDEDESDYVPGKEIRNVREFRSTPSTRRSSLRNMVSQTPKDSQSISGVQAGASSCTTQGAANNAYEIVSDDHENSIDHNTNETGPLFQDINESVPQGEEVLKQDASDVIRLQDSNTSISSSKGNTKPKKTGGACWRAMLPRVDDCEGTDVDTQ</sequence>
<feature type="region of interest" description="Disordered" evidence="6">
    <location>
        <begin position="421"/>
        <end position="443"/>
    </location>
</feature>
<dbReference type="SUPFAM" id="SSF48726">
    <property type="entry name" value="Immunoglobulin"/>
    <property type="match status" value="1"/>
</dbReference>
<organism evidence="11 12">
    <name type="scientific">Stylophora pistillata</name>
    <name type="common">Smooth cauliflower coral</name>
    <dbReference type="NCBI Taxonomy" id="50429"/>
    <lineage>
        <taxon>Eukaryota</taxon>
        <taxon>Metazoa</taxon>
        <taxon>Cnidaria</taxon>
        <taxon>Anthozoa</taxon>
        <taxon>Hexacorallia</taxon>
        <taxon>Scleractinia</taxon>
        <taxon>Astrocoeniina</taxon>
        <taxon>Pocilloporidae</taxon>
        <taxon>Stylophora</taxon>
    </lineage>
</organism>
<feature type="compositionally biased region" description="Basic and acidic residues" evidence="6">
    <location>
        <begin position="1147"/>
        <end position="1158"/>
    </location>
</feature>
<dbReference type="GO" id="GO:0019185">
    <property type="term" value="C:snRNA-activating protein complex"/>
    <property type="evidence" value="ECO:0007669"/>
    <property type="project" value="TreeGrafter"/>
</dbReference>
<reference evidence="12" key="1">
    <citation type="journal article" date="2017" name="bioRxiv">
        <title>Comparative analysis of the genomes of Stylophora pistillata and Acropora digitifera provides evidence for extensive differences between species of corals.</title>
        <authorList>
            <person name="Voolstra C.R."/>
            <person name="Li Y."/>
            <person name="Liew Y.J."/>
            <person name="Baumgarten S."/>
            <person name="Zoccola D."/>
            <person name="Flot J.-F."/>
            <person name="Tambutte S."/>
            <person name="Allemand D."/>
            <person name="Aranda M."/>
        </authorList>
    </citation>
    <scope>NUCLEOTIDE SEQUENCE [LARGE SCALE GENOMIC DNA]</scope>
</reference>
<dbReference type="InterPro" id="IPR036179">
    <property type="entry name" value="Ig-like_dom_sf"/>
</dbReference>
<dbReference type="STRING" id="50429.A0A2B4RXW6"/>
<feature type="compositionally biased region" description="Acidic residues" evidence="6">
    <location>
        <begin position="179"/>
        <end position="195"/>
    </location>
</feature>
<feature type="compositionally biased region" description="Polar residues" evidence="6">
    <location>
        <begin position="1630"/>
        <end position="1647"/>
    </location>
</feature>
<evidence type="ECO:0000259" key="8">
    <source>
        <dbReference type="PROSITE" id="PS50835"/>
    </source>
</evidence>
<dbReference type="PROSITE" id="PS50835">
    <property type="entry name" value="IG_LIKE"/>
    <property type="match status" value="1"/>
</dbReference>
<dbReference type="InterPro" id="IPR017884">
    <property type="entry name" value="SANT_dom"/>
</dbReference>
<dbReference type="SMART" id="SM00409">
    <property type="entry name" value="IG"/>
    <property type="match status" value="1"/>
</dbReference>
<feature type="region of interest" description="Disordered" evidence="6">
    <location>
        <begin position="1803"/>
        <end position="1825"/>
    </location>
</feature>
<dbReference type="PANTHER" id="PTHR46621">
    <property type="entry name" value="SNRNA-ACTIVATING PROTEIN COMPLEX SUBUNIT 4"/>
    <property type="match status" value="1"/>
</dbReference>
<evidence type="ECO:0000259" key="9">
    <source>
        <dbReference type="PROSITE" id="PS51293"/>
    </source>
</evidence>
<comment type="caution">
    <text evidence="11">The sequence shown here is derived from an EMBL/GenBank/DDBJ whole genome shotgun (WGS) entry which is preliminary data.</text>
</comment>
<dbReference type="GO" id="GO:0001006">
    <property type="term" value="F:RNA polymerase III type 3 promoter sequence-specific DNA binding"/>
    <property type="evidence" value="ECO:0007669"/>
    <property type="project" value="TreeGrafter"/>
</dbReference>
<dbReference type="PROSITE" id="PS51294">
    <property type="entry name" value="HTH_MYB"/>
    <property type="match status" value="3"/>
</dbReference>
<evidence type="ECO:0000256" key="3">
    <source>
        <dbReference type="ARBA" id="ARBA00023163"/>
    </source>
</evidence>
<feature type="compositionally biased region" description="Basic and acidic residues" evidence="6">
    <location>
        <begin position="977"/>
        <end position="1000"/>
    </location>
</feature>
<dbReference type="InterPro" id="IPR003598">
    <property type="entry name" value="Ig_sub2"/>
</dbReference>
<feature type="compositionally biased region" description="Basic and acidic residues" evidence="6">
    <location>
        <begin position="1167"/>
        <end position="1176"/>
    </location>
</feature>
<feature type="compositionally biased region" description="Basic residues" evidence="6">
    <location>
        <begin position="965"/>
        <end position="976"/>
    </location>
</feature>
<feature type="compositionally biased region" description="Basic and acidic residues" evidence="6">
    <location>
        <begin position="1203"/>
        <end position="1224"/>
    </location>
</feature>
<dbReference type="InterPro" id="IPR007110">
    <property type="entry name" value="Ig-like_dom"/>
</dbReference>
<feature type="region of interest" description="Disordered" evidence="6">
    <location>
        <begin position="1124"/>
        <end position="1267"/>
    </location>
</feature>
<dbReference type="Proteomes" id="UP000225706">
    <property type="component" value="Unassembled WGS sequence"/>
</dbReference>
<feature type="region of interest" description="Disordered" evidence="6">
    <location>
        <begin position="1444"/>
        <end position="1487"/>
    </location>
</feature>
<keyword evidence="1" id="KW-0805">Transcription regulation</keyword>
<evidence type="ECO:0000256" key="6">
    <source>
        <dbReference type="SAM" id="MobiDB-lite"/>
    </source>
</evidence>
<protein>
    <submittedName>
        <fullName evidence="11">snRNA-activating protein complex subunit 4</fullName>
    </submittedName>
</protein>
<feature type="compositionally biased region" description="Low complexity" evidence="6">
    <location>
        <begin position="1336"/>
        <end position="1347"/>
    </location>
</feature>
<dbReference type="OrthoDB" id="5985314at2759"/>
<dbReference type="PROSITE" id="PS50090">
    <property type="entry name" value="MYB_LIKE"/>
    <property type="match status" value="3"/>
</dbReference>
<feature type="compositionally biased region" description="Acidic residues" evidence="6">
    <location>
        <begin position="1682"/>
        <end position="1699"/>
    </location>
</feature>
<dbReference type="GO" id="GO:0000978">
    <property type="term" value="F:RNA polymerase II cis-regulatory region sequence-specific DNA binding"/>
    <property type="evidence" value="ECO:0007669"/>
    <property type="project" value="TreeGrafter"/>
</dbReference>
<evidence type="ECO:0000256" key="4">
    <source>
        <dbReference type="ARBA" id="ARBA00023242"/>
    </source>
</evidence>
<dbReference type="GO" id="GO:0042795">
    <property type="term" value="P:snRNA transcription by RNA polymerase II"/>
    <property type="evidence" value="ECO:0007669"/>
    <property type="project" value="TreeGrafter"/>
</dbReference>
<feature type="compositionally biased region" description="Polar residues" evidence="6">
    <location>
        <begin position="1087"/>
        <end position="1097"/>
    </location>
</feature>
<feature type="compositionally biased region" description="Basic and acidic residues" evidence="6">
    <location>
        <begin position="1231"/>
        <end position="1248"/>
    </location>
</feature>
<dbReference type="SMART" id="SM00717">
    <property type="entry name" value="SANT"/>
    <property type="match status" value="5"/>
</dbReference>
<evidence type="ECO:0000313" key="11">
    <source>
        <dbReference type="EMBL" id="PFX21178.1"/>
    </source>
</evidence>
<feature type="compositionally biased region" description="Polar residues" evidence="6">
    <location>
        <begin position="1725"/>
        <end position="1747"/>
    </location>
</feature>
<dbReference type="InterPro" id="IPR051575">
    <property type="entry name" value="Myb-like_DNA-bd"/>
</dbReference>
<feature type="domain" description="Myb-like" evidence="7">
    <location>
        <begin position="655"/>
        <end position="706"/>
    </location>
</feature>
<dbReference type="Gene3D" id="2.60.40.10">
    <property type="entry name" value="Immunoglobulins"/>
    <property type="match status" value="1"/>
</dbReference>
<feature type="region of interest" description="Disordered" evidence="6">
    <location>
        <begin position="734"/>
        <end position="879"/>
    </location>
</feature>
<dbReference type="SUPFAM" id="SSF46689">
    <property type="entry name" value="Homeodomain-like"/>
    <property type="match status" value="3"/>
</dbReference>
<feature type="region of interest" description="Disordered" evidence="6">
    <location>
        <begin position="928"/>
        <end position="1097"/>
    </location>
</feature>
<feature type="compositionally biased region" description="Polar residues" evidence="6">
    <location>
        <begin position="1465"/>
        <end position="1487"/>
    </location>
</feature>
<feature type="compositionally biased region" description="Basic residues" evidence="6">
    <location>
        <begin position="1045"/>
        <end position="1062"/>
    </location>
</feature>
<dbReference type="Gene3D" id="1.10.10.60">
    <property type="entry name" value="Homeodomain-like"/>
    <property type="match status" value="3"/>
</dbReference>
<keyword evidence="12" id="KW-1185">Reference proteome</keyword>
<feature type="domain" description="HTH myb-type" evidence="10">
    <location>
        <begin position="552"/>
        <end position="607"/>
    </location>
</feature>
<name>A0A2B4RXW6_STYPI</name>
<dbReference type="Pfam" id="PF07679">
    <property type="entry name" value="I-set"/>
    <property type="match status" value="1"/>
</dbReference>
<evidence type="ECO:0000256" key="2">
    <source>
        <dbReference type="ARBA" id="ARBA00023125"/>
    </source>
</evidence>
<dbReference type="Pfam" id="PF13921">
    <property type="entry name" value="Myb_DNA-bind_6"/>
    <property type="match status" value="2"/>
</dbReference>
<feature type="region of interest" description="Disordered" evidence="6">
    <location>
        <begin position="1336"/>
        <end position="1387"/>
    </location>
</feature>
<dbReference type="GO" id="GO:0042796">
    <property type="term" value="P:snRNA transcription by RNA polymerase III"/>
    <property type="evidence" value="ECO:0007669"/>
    <property type="project" value="TreeGrafter"/>
</dbReference>
<dbReference type="InterPro" id="IPR013098">
    <property type="entry name" value="Ig_I-set"/>
</dbReference>
<dbReference type="Gene3D" id="2.160.20.80">
    <property type="entry name" value="E3 ubiquitin-protein ligase SopA"/>
    <property type="match status" value="1"/>
</dbReference>
<keyword evidence="2" id="KW-0238">DNA-binding</keyword>
<evidence type="ECO:0000256" key="5">
    <source>
        <dbReference type="SAM" id="Coils"/>
    </source>
</evidence>
<feature type="region of interest" description="Disordered" evidence="6">
    <location>
        <begin position="1399"/>
        <end position="1431"/>
    </location>
</feature>
<feature type="domain" description="HTH myb-type" evidence="10">
    <location>
        <begin position="609"/>
        <end position="650"/>
    </location>
</feature>
<feature type="domain" description="SANT" evidence="9">
    <location>
        <begin position="607"/>
        <end position="659"/>
    </location>
</feature>
<accession>A0A2B4RXW6</accession>
<feature type="compositionally biased region" description="Polar residues" evidence="6">
    <location>
        <begin position="1191"/>
        <end position="1202"/>
    </location>
</feature>
<dbReference type="InterPro" id="IPR017930">
    <property type="entry name" value="Myb_dom"/>
</dbReference>
<dbReference type="EMBL" id="LSMT01000288">
    <property type="protein sequence ID" value="PFX21178.1"/>
    <property type="molecule type" value="Genomic_DNA"/>
</dbReference>
<feature type="compositionally biased region" description="Basic and acidic residues" evidence="6">
    <location>
        <begin position="928"/>
        <end position="939"/>
    </location>
</feature>
<keyword evidence="5" id="KW-0175">Coiled coil</keyword>
<feature type="region of interest" description="Disordered" evidence="6">
    <location>
        <begin position="1630"/>
        <end position="1747"/>
    </location>
</feature>
<feature type="compositionally biased region" description="Low complexity" evidence="6">
    <location>
        <begin position="1714"/>
        <end position="1724"/>
    </location>
</feature>
<dbReference type="PANTHER" id="PTHR46621:SF1">
    <property type="entry name" value="SNRNA-ACTIVATING PROTEIN COMPLEX SUBUNIT 4"/>
    <property type="match status" value="1"/>
</dbReference>
<dbReference type="PROSITE" id="PS51293">
    <property type="entry name" value="SANT"/>
    <property type="match status" value="1"/>
</dbReference>
<dbReference type="InterPro" id="IPR001005">
    <property type="entry name" value="SANT/Myb"/>
</dbReference>
<feature type="domain" description="Myb-like" evidence="7">
    <location>
        <begin position="604"/>
        <end position="651"/>
    </location>
</feature>